<feature type="transmembrane region" description="Helical" evidence="1">
    <location>
        <begin position="69"/>
        <end position="91"/>
    </location>
</feature>
<dbReference type="RefSeq" id="WP_245706541.1">
    <property type="nucleotide sequence ID" value="NZ_FMZV01000010.1"/>
</dbReference>
<dbReference type="InterPro" id="IPR018688">
    <property type="entry name" value="PpoB2-like"/>
</dbReference>
<evidence type="ECO:0000313" key="3">
    <source>
        <dbReference type="Proteomes" id="UP000199628"/>
    </source>
</evidence>
<feature type="transmembrane region" description="Helical" evidence="1">
    <location>
        <begin position="103"/>
        <end position="124"/>
    </location>
</feature>
<reference evidence="3" key="1">
    <citation type="submission" date="2016-10" db="EMBL/GenBank/DDBJ databases">
        <authorList>
            <person name="Varghese N."/>
            <person name="Submissions S."/>
        </authorList>
    </citation>
    <scope>NUCLEOTIDE SEQUENCE [LARGE SCALE GENOMIC DNA]</scope>
    <source>
        <strain evidence="3">CGMCC 1.9108</strain>
    </source>
</reference>
<dbReference type="Pfam" id="PF09948">
    <property type="entry name" value="PpoB2"/>
    <property type="match status" value="1"/>
</dbReference>
<feature type="transmembrane region" description="Helical" evidence="1">
    <location>
        <begin position="144"/>
        <end position="167"/>
    </location>
</feature>
<accession>A0A1G6XT72</accession>
<organism evidence="2 3">
    <name type="scientific">Ruegeria marina</name>
    <dbReference type="NCBI Taxonomy" id="639004"/>
    <lineage>
        <taxon>Bacteria</taxon>
        <taxon>Pseudomonadati</taxon>
        <taxon>Pseudomonadota</taxon>
        <taxon>Alphaproteobacteria</taxon>
        <taxon>Rhodobacterales</taxon>
        <taxon>Roseobacteraceae</taxon>
        <taxon>Ruegeria</taxon>
    </lineage>
</organism>
<dbReference type="STRING" id="639004.SAMN04488239_110148"/>
<keyword evidence="3" id="KW-1185">Reference proteome</keyword>
<feature type="transmembrane region" description="Helical" evidence="1">
    <location>
        <begin position="188"/>
        <end position="216"/>
    </location>
</feature>
<sequence>MKAIVAERIRSMTGGHWILLFGLVLLAWALLFLMAVPAEMRAADAIYGADFWRDLCTLTPDMAGFGRMILMWALMSAAMMAPTALPALATYEDLSHTAPGTRFGVLLCGYLLVWLGFSVLAAGVQFGLFHAGLLGSFGDSRSALLSAGLLIGAGAYQFSAIKAACLSKCRRPLTFFMQHWDEGPLRNGIRLGLVCLGCCWALMLLAFVGGVMNLAFMGLATVIMVLEKLPEIGRYVTRPLGFGLFAWAVGIVFTAF</sequence>
<feature type="transmembrane region" description="Helical" evidence="1">
    <location>
        <begin position="236"/>
        <end position="255"/>
    </location>
</feature>
<dbReference type="Proteomes" id="UP000199628">
    <property type="component" value="Unassembled WGS sequence"/>
</dbReference>
<name>A0A1G6XT72_9RHOB</name>
<protein>
    <submittedName>
        <fullName evidence="2">Predicted metal-binding membrane protein</fullName>
    </submittedName>
</protein>
<evidence type="ECO:0000313" key="2">
    <source>
        <dbReference type="EMBL" id="SDD80625.1"/>
    </source>
</evidence>
<keyword evidence="1" id="KW-1133">Transmembrane helix</keyword>
<dbReference type="EMBL" id="FMZV01000010">
    <property type="protein sequence ID" value="SDD80625.1"/>
    <property type="molecule type" value="Genomic_DNA"/>
</dbReference>
<dbReference type="AlphaFoldDB" id="A0A1G6XT72"/>
<proteinExistence type="predicted"/>
<keyword evidence="1" id="KW-0812">Transmembrane</keyword>
<keyword evidence="1" id="KW-0472">Membrane</keyword>
<evidence type="ECO:0000256" key="1">
    <source>
        <dbReference type="SAM" id="Phobius"/>
    </source>
</evidence>
<gene>
    <name evidence="2" type="ORF">SAMN04488239_110148</name>
</gene>